<evidence type="ECO:0000313" key="2">
    <source>
        <dbReference type="EMBL" id="KAK9140365.1"/>
    </source>
</evidence>
<gene>
    <name evidence="2" type="ORF">Scep_010046</name>
</gene>
<dbReference type="AlphaFoldDB" id="A0AAP0PGQ2"/>
<feature type="region of interest" description="Disordered" evidence="1">
    <location>
        <begin position="1"/>
        <end position="39"/>
    </location>
</feature>
<name>A0AAP0PGQ2_9MAGN</name>
<evidence type="ECO:0000256" key="1">
    <source>
        <dbReference type="SAM" id="MobiDB-lite"/>
    </source>
</evidence>
<dbReference type="EMBL" id="JBBNAG010000004">
    <property type="protein sequence ID" value="KAK9140365.1"/>
    <property type="molecule type" value="Genomic_DNA"/>
</dbReference>
<feature type="region of interest" description="Disordered" evidence="1">
    <location>
        <begin position="66"/>
        <end position="89"/>
    </location>
</feature>
<protein>
    <submittedName>
        <fullName evidence="2">Uncharacterized protein</fullName>
    </submittedName>
</protein>
<sequence>MDSEVRKKKKKKVRQRMKGDDENKIPCPEETHEDEERGNENETELRLFFVSLVFVVLEMALSGSEAKEDRKRKRKIMSGQGGDSMDPRYMDSESFRKSTEIITAQLFSLIVAIDLIWETSIEELWTVVSKIKISKPQAVYLYEITRNSKLNHSDDAAKNNGKP</sequence>
<feature type="compositionally biased region" description="Basic and acidic residues" evidence="1">
    <location>
        <begin position="17"/>
        <end position="39"/>
    </location>
</feature>
<reference evidence="2 3" key="1">
    <citation type="submission" date="2024-01" db="EMBL/GenBank/DDBJ databases">
        <title>Genome assemblies of Stephania.</title>
        <authorList>
            <person name="Yang L."/>
        </authorList>
    </citation>
    <scope>NUCLEOTIDE SEQUENCE [LARGE SCALE GENOMIC DNA]</scope>
    <source>
        <strain evidence="2">JXDWG</strain>
        <tissue evidence="2">Leaf</tissue>
    </source>
</reference>
<organism evidence="2 3">
    <name type="scientific">Stephania cephalantha</name>
    <dbReference type="NCBI Taxonomy" id="152367"/>
    <lineage>
        <taxon>Eukaryota</taxon>
        <taxon>Viridiplantae</taxon>
        <taxon>Streptophyta</taxon>
        <taxon>Embryophyta</taxon>
        <taxon>Tracheophyta</taxon>
        <taxon>Spermatophyta</taxon>
        <taxon>Magnoliopsida</taxon>
        <taxon>Ranunculales</taxon>
        <taxon>Menispermaceae</taxon>
        <taxon>Menispermoideae</taxon>
        <taxon>Cissampelideae</taxon>
        <taxon>Stephania</taxon>
    </lineage>
</organism>
<proteinExistence type="predicted"/>
<evidence type="ECO:0000313" key="3">
    <source>
        <dbReference type="Proteomes" id="UP001419268"/>
    </source>
</evidence>
<keyword evidence="3" id="KW-1185">Reference proteome</keyword>
<accession>A0AAP0PGQ2</accession>
<feature type="compositionally biased region" description="Basic residues" evidence="1">
    <location>
        <begin position="1"/>
        <end position="16"/>
    </location>
</feature>
<dbReference type="Proteomes" id="UP001419268">
    <property type="component" value="Unassembled WGS sequence"/>
</dbReference>
<comment type="caution">
    <text evidence="2">The sequence shown here is derived from an EMBL/GenBank/DDBJ whole genome shotgun (WGS) entry which is preliminary data.</text>
</comment>